<dbReference type="AlphaFoldDB" id="A0A7I9VLT0"/>
<name>A0A7I9VLT0_9BACT</name>
<evidence type="ECO:0008006" key="4">
    <source>
        <dbReference type="Google" id="ProtNLM"/>
    </source>
</evidence>
<evidence type="ECO:0000313" key="3">
    <source>
        <dbReference type="Proteomes" id="UP000503640"/>
    </source>
</evidence>
<gene>
    <name evidence="2" type="ORF">AMYX_18100</name>
</gene>
<protein>
    <recommendedName>
        <fullName evidence="4">Lipoprotein</fullName>
    </recommendedName>
</protein>
<sequence>MTWKLPAVLALALGSASTACTRAQAFESFTLEDSDKLIAEAPGCNAECQAAGPHRRICTLKDDACRAICQTVPECKLEGTTRLLQVCAVVRSNR</sequence>
<dbReference type="EMBL" id="BJTG01000004">
    <property type="protein sequence ID" value="GEJ57069.1"/>
    <property type="molecule type" value="Genomic_DNA"/>
</dbReference>
<dbReference type="RefSeq" id="WP_176064561.1">
    <property type="nucleotide sequence ID" value="NZ_BJTG01000004.1"/>
</dbReference>
<accession>A0A7I9VLT0</accession>
<reference evidence="3" key="1">
    <citation type="journal article" date="2020" name="Appl. Environ. Microbiol.">
        <title>Diazotrophic Anaeromyxobacter Isolates from Soils.</title>
        <authorList>
            <person name="Masuda Y."/>
            <person name="Yamanaka H."/>
            <person name="Xu Z.X."/>
            <person name="Shiratori Y."/>
            <person name="Aono T."/>
            <person name="Amachi S."/>
            <person name="Senoo K."/>
            <person name="Itoh H."/>
        </authorList>
    </citation>
    <scope>NUCLEOTIDE SEQUENCE [LARGE SCALE GENOMIC DNA]</scope>
    <source>
        <strain evidence="3">R267</strain>
    </source>
</reference>
<keyword evidence="3" id="KW-1185">Reference proteome</keyword>
<dbReference type="PROSITE" id="PS51257">
    <property type="entry name" value="PROKAR_LIPOPROTEIN"/>
    <property type="match status" value="1"/>
</dbReference>
<keyword evidence="1" id="KW-0732">Signal</keyword>
<dbReference type="Proteomes" id="UP000503640">
    <property type="component" value="Unassembled WGS sequence"/>
</dbReference>
<feature type="chain" id="PRO_5029626247" description="Lipoprotein" evidence="1">
    <location>
        <begin position="26"/>
        <end position="94"/>
    </location>
</feature>
<comment type="caution">
    <text evidence="2">The sequence shown here is derived from an EMBL/GenBank/DDBJ whole genome shotgun (WGS) entry which is preliminary data.</text>
</comment>
<feature type="signal peptide" evidence="1">
    <location>
        <begin position="1"/>
        <end position="25"/>
    </location>
</feature>
<evidence type="ECO:0000313" key="2">
    <source>
        <dbReference type="EMBL" id="GEJ57069.1"/>
    </source>
</evidence>
<proteinExistence type="predicted"/>
<evidence type="ECO:0000256" key="1">
    <source>
        <dbReference type="SAM" id="SignalP"/>
    </source>
</evidence>
<organism evidence="2 3">
    <name type="scientific">Anaeromyxobacter diazotrophicus</name>
    <dbReference type="NCBI Taxonomy" id="2590199"/>
    <lineage>
        <taxon>Bacteria</taxon>
        <taxon>Pseudomonadati</taxon>
        <taxon>Myxococcota</taxon>
        <taxon>Myxococcia</taxon>
        <taxon>Myxococcales</taxon>
        <taxon>Cystobacterineae</taxon>
        <taxon>Anaeromyxobacteraceae</taxon>
        <taxon>Anaeromyxobacter</taxon>
    </lineage>
</organism>